<sequence>MKPATPILRIDRLLKSFISHSLNCLYKLNFSFTLWAWSSLRGMFGLPAAVVPRFLDWNRLLRLKSGDKGGRYRSSSSKLPLRTSSLL</sequence>
<feature type="region of interest" description="Disordered" evidence="1">
    <location>
        <begin position="65"/>
        <end position="87"/>
    </location>
</feature>
<dbReference type="KEGG" id="pri:PRIO_3208"/>
<evidence type="ECO:0000256" key="1">
    <source>
        <dbReference type="SAM" id="MobiDB-lite"/>
    </source>
</evidence>
<dbReference type="Proteomes" id="UP000033163">
    <property type="component" value="Chromosome I"/>
</dbReference>
<dbReference type="EMBL" id="LN831776">
    <property type="protein sequence ID" value="CQR55611.1"/>
    <property type="molecule type" value="Genomic_DNA"/>
</dbReference>
<accession>A0A0E4CWT2</accession>
<reference evidence="3" key="1">
    <citation type="submission" date="2015-03" db="EMBL/GenBank/DDBJ databases">
        <authorList>
            <person name="Wibberg D."/>
        </authorList>
    </citation>
    <scope>NUCLEOTIDE SEQUENCE [LARGE SCALE GENOMIC DNA]</scope>
</reference>
<dbReference type="PATRIC" id="fig|1073571.4.peg.3426"/>
<protein>
    <submittedName>
        <fullName evidence="2">Uncharacterized protein</fullName>
    </submittedName>
</protein>
<evidence type="ECO:0000313" key="2">
    <source>
        <dbReference type="EMBL" id="CQR55611.1"/>
    </source>
</evidence>
<organism evidence="2 3">
    <name type="scientific">Paenibacillus riograndensis SBR5</name>
    <dbReference type="NCBI Taxonomy" id="1073571"/>
    <lineage>
        <taxon>Bacteria</taxon>
        <taxon>Bacillati</taxon>
        <taxon>Bacillota</taxon>
        <taxon>Bacilli</taxon>
        <taxon>Bacillales</taxon>
        <taxon>Paenibacillaceae</taxon>
        <taxon>Paenibacillus</taxon>
        <taxon>Paenibacillus sonchi group</taxon>
    </lineage>
</organism>
<evidence type="ECO:0000313" key="3">
    <source>
        <dbReference type="Proteomes" id="UP000033163"/>
    </source>
</evidence>
<name>A0A0E4CWT2_9BACL</name>
<dbReference type="AlphaFoldDB" id="A0A0E4CWT2"/>
<feature type="compositionally biased region" description="Low complexity" evidence="1">
    <location>
        <begin position="74"/>
        <end position="87"/>
    </location>
</feature>
<gene>
    <name evidence="2" type="ORF">PRIO_3208</name>
</gene>
<proteinExistence type="predicted"/>
<dbReference type="HOGENOM" id="CLU_2480467_0_0_9"/>